<evidence type="ECO:0000256" key="1">
    <source>
        <dbReference type="SAM" id="Phobius"/>
    </source>
</evidence>
<evidence type="ECO:0000313" key="3">
    <source>
        <dbReference type="Proteomes" id="UP000494329"/>
    </source>
</evidence>
<reference evidence="2 3" key="1">
    <citation type="submission" date="2020-04" db="EMBL/GenBank/DDBJ databases">
        <authorList>
            <person name="De Canck E."/>
        </authorList>
    </citation>
    <scope>NUCLEOTIDE SEQUENCE [LARGE SCALE GENOMIC DNA]</scope>
    <source>
        <strain evidence="2 3">LMG 29739</strain>
    </source>
</reference>
<feature type="transmembrane region" description="Helical" evidence="1">
    <location>
        <begin position="142"/>
        <end position="165"/>
    </location>
</feature>
<keyword evidence="1" id="KW-1133">Transmembrane helix</keyword>
<gene>
    <name evidence="2" type="ORF">LMG29739_05739</name>
</gene>
<accession>A0A6J5EVK9</accession>
<dbReference type="EMBL" id="CADIKF010000069">
    <property type="protein sequence ID" value="CAB3770233.1"/>
    <property type="molecule type" value="Genomic_DNA"/>
</dbReference>
<name>A0A6J5EVK9_9BURK</name>
<sequence length="198" mass="22131">MINWAKNMLSVFRIVGEVPSYFVFFLLINVAFGGMGLWLPPILAANDLQASPTVEFIKVIRQGNGYLFALPLLAAASMYLFREYRESKNSEFKDIKLTTFIITLVLMMVMGVTLGPCVTSQFDVSNSIQPAQIRPPMSGFGMVIEIILTLASLLLAIFLFCLELIDDYQQYGKGLKDRARKKLEEQMDAAANTTALKL</sequence>
<feature type="transmembrane region" description="Helical" evidence="1">
    <location>
        <begin position="101"/>
        <end position="122"/>
    </location>
</feature>
<proteinExistence type="predicted"/>
<dbReference type="AlphaFoldDB" id="A0A6J5EVK9"/>
<dbReference type="Proteomes" id="UP000494329">
    <property type="component" value="Unassembled WGS sequence"/>
</dbReference>
<dbReference type="RefSeq" id="WP_175114870.1">
    <property type="nucleotide sequence ID" value="NZ_CADIKF010000069.1"/>
</dbReference>
<organism evidence="2 3">
    <name type="scientific">Paraburkholderia solisilvae</name>
    <dbReference type="NCBI Taxonomy" id="624376"/>
    <lineage>
        <taxon>Bacteria</taxon>
        <taxon>Pseudomonadati</taxon>
        <taxon>Pseudomonadota</taxon>
        <taxon>Betaproteobacteria</taxon>
        <taxon>Burkholderiales</taxon>
        <taxon>Burkholderiaceae</taxon>
        <taxon>Paraburkholderia</taxon>
    </lineage>
</organism>
<keyword evidence="1" id="KW-0812">Transmembrane</keyword>
<protein>
    <submittedName>
        <fullName evidence="2">Uncharacterized protein</fullName>
    </submittedName>
</protein>
<feature type="transmembrane region" description="Helical" evidence="1">
    <location>
        <begin position="21"/>
        <end position="43"/>
    </location>
</feature>
<keyword evidence="3" id="KW-1185">Reference proteome</keyword>
<evidence type="ECO:0000313" key="2">
    <source>
        <dbReference type="EMBL" id="CAB3770233.1"/>
    </source>
</evidence>
<feature type="transmembrane region" description="Helical" evidence="1">
    <location>
        <begin position="63"/>
        <end position="81"/>
    </location>
</feature>
<keyword evidence="1" id="KW-0472">Membrane</keyword>